<dbReference type="Proteomes" id="UP000240760">
    <property type="component" value="Unassembled WGS sequence"/>
</dbReference>
<reference evidence="2 3" key="1">
    <citation type="submission" date="2016-07" db="EMBL/GenBank/DDBJ databases">
        <title>Multiple horizontal gene transfer events from other fungi enriched the ability of initially mycotrophic Trichoderma (Ascomycota) to feed on dead plant biomass.</title>
        <authorList>
            <consortium name="DOE Joint Genome Institute"/>
            <person name="Aerts A."/>
            <person name="Atanasova L."/>
            <person name="Chenthamara K."/>
            <person name="Zhang J."/>
            <person name="Grujic M."/>
            <person name="Henrissat B."/>
            <person name="Kuo A."/>
            <person name="Salamov A."/>
            <person name="Lipzen A."/>
            <person name="Labutti K."/>
            <person name="Barry K."/>
            <person name="Miao Y."/>
            <person name="Rahimi M.J."/>
            <person name="Shen Q."/>
            <person name="Grigoriev I.V."/>
            <person name="Kubicek C.P."/>
            <person name="Druzhinina I.S."/>
        </authorList>
    </citation>
    <scope>NUCLEOTIDE SEQUENCE [LARGE SCALE GENOMIC DNA]</scope>
    <source>
        <strain evidence="2 3">ATCC 18648</strain>
    </source>
</reference>
<accession>A0A2T4C0M3</accession>
<protein>
    <submittedName>
        <fullName evidence="2">Uncharacterized protein</fullName>
    </submittedName>
</protein>
<evidence type="ECO:0000313" key="3">
    <source>
        <dbReference type="Proteomes" id="UP000240760"/>
    </source>
</evidence>
<feature type="compositionally biased region" description="Basic and acidic residues" evidence="1">
    <location>
        <begin position="1"/>
        <end position="23"/>
    </location>
</feature>
<feature type="region of interest" description="Disordered" evidence="1">
    <location>
        <begin position="1"/>
        <end position="50"/>
    </location>
</feature>
<dbReference type="OrthoDB" id="4900209at2759"/>
<feature type="region of interest" description="Disordered" evidence="1">
    <location>
        <begin position="69"/>
        <end position="104"/>
    </location>
</feature>
<feature type="compositionally biased region" description="Basic and acidic residues" evidence="1">
    <location>
        <begin position="81"/>
        <end position="95"/>
    </location>
</feature>
<keyword evidence="3" id="KW-1185">Reference proteome</keyword>
<proteinExistence type="predicted"/>
<dbReference type="EMBL" id="KZ679134">
    <property type="protein sequence ID" value="PTB75112.1"/>
    <property type="molecule type" value="Genomic_DNA"/>
</dbReference>
<dbReference type="AlphaFoldDB" id="A0A2T4C0M3"/>
<sequence>MARSLKDAHMPPVHDWEPEHGDDSGDDADDEESPFGDFLESHTEDDDEIIADMKEMRLALEYLRGVLSASKAQRASTSKAAAEKADDEKGVHAEDSVVDDDDDDDDFVFLESDEDDDKTQDISRSCLELLIELDYIMLPTVGVDLFRAEMEFMLLGDKDCAVNGGGAASPSARVRSKWQLLYEKFYDEDKKSFKEVDLDSWRREVVQTCGDLFKDVCALWNSESVGEVADGFGVADFF</sequence>
<name>A0A2T4C0M3_TRILO</name>
<evidence type="ECO:0000313" key="2">
    <source>
        <dbReference type="EMBL" id="PTB75112.1"/>
    </source>
</evidence>
<feature type="compositionally biased region" description="Acidic residues" evidence="1">
    <location>
        <begin position="24"/>
        <end position="34"/>
    </location>
</feature>
<gene>
    <name evidence="2" type="ORF">M440DRAFT_20286</name>
</gene>
<organism evidence="2 3">
    <name type="scientific">Trichoderma longibrachiatum ATCC 18648</name>
    <dbReference type="NCBI Taxonomy" id="983965"/>
    <lineage>
        <taxon>Eukaryota</taxon>
        <taxon>Fungi</taxon>
        <taxon>Dikarya</taxon>
        <taxon>Ascomycota</taxon>
        <taxon>Pezizomycotina</taxon>
        <taxon>Sordariomycetes</taxon>
        <taxon>Hypocreomycetidae</taxon>
        <taxon>Hypocreales</taxon>
        <taxon>Hypocreaceae</taxon>
        <taxon>Trichoderma</taxon>
    </lineage>
</organism>
<evidence type="ECO:0000256" key="1">
    <source>
        <dbReference type="SAM" id="MobiDB-lite"/>
    </source>
</evidence>